<evidence type="ECO:0000256" key="4">
    <source>
        <dbReference type="ARBA" id="ARBA00022771"/>
    </source>
</evidence>
<keyword evidence="12" id="KW-1185">Reference proteome</keyword>
<dbReference type="Gene3D" id="3.30.40.10">
    <property type="entry name" value="Zinc/RING finger domain, C3HC4 (zinc finger)"/>
    <property type="match status" value="1"/>
</dbReference>
<accession>A0A8C3T9A7</accession>
<protein>
    <submittedName>
        <fullName evidence="11">Ring finger protein 148</fullName>
    </submittedName>
</protein>
<dbReference type="SMART" id="SM00184">
    <property type="entry name" value="RING"/>
    <property type="match status" value="1"/>
</dbReference>
<dbReference type="FunFam" id="3.50.30.30:FF:000003">
    <property type="entry name" value="E3 ubiquitin-protein ligase RNF128"/>
    <property type="match status" value="1"/>
</dbReference>
<keyword evidence="7 9" id="KW-0472">Membrane</keyword>
<dbReference type="InterPro" id="IPR003137">
    <property type="entry name" value="PA_domain"/>
</dbReference>
<dbReference type="SUPFAM" id="SSF52025">
    <property type="entry name" value="PA domain"/>
    <property type="match status" value="1"/>
</dbReference>
<keyword evidence="4 8" id="KW-0863">Zinc-finger</keyword>
<organism evidence="11 12">
    <name type="scientific">Chelydra serpentina</name>
    <name type="common">Snapping turtle</name>
    <name type="synonym">Testudo serpentina</name>
    <dbReference type="NCBI Taxonomy" id="8475"/>
    <lineage>
        <taxon>Eukaryota</taxon>
        <taxon>Metazoa</taxon>
        <taxon>Chordata</taxon>
        <taxon>Craniata</taxon>
        <taxon>Vertebrata</taxon>
        <taxon>Euteleostomi</taxon>
        <taxon>Archelosauria</taxon>
        <taxon>Testudinata</taxon>
        <taxon>Testudines</taxon>
        <taxon>Cryptodira</taxon>
        <taxon>Durocryptodira</taxon>
        <taxon>Americhelydia</taxon>
        <taxon>Chelydroidea</taxon>
        <taxon>Chelydridae</taxon>
        <taxon>Chelydra</taxon>
    </lineage>
</organism>
<feature type="transmembrane region" description="Helical" evidence="9">
    <location>
        <begin position="217"/>
        <end position="238"/>
    </location>
</feature>
<reference evidence="11" key="1">
    <citation type="submission" date="2025-08" db="UniProtKB">
        <authorList>
            <consortium name="Ensembl"/>
        </authorList>
    </citation>
    <scope>IDENTIFICATION</scope>
</reference>
<dbReference type="SUPFAM" id="SSF57850">
    <property type="entry name" value="RING/U-box"/>
    <property type="match status" value="1"/>
</dbReference>
<dbReference type="PROSITE" id="PS50089">
    <property type="entry name" value="ZF_RING_2"/>
    <property type="match status" value="1"/>
</dbReference>
<evidence type="ECO:0000256" key="3">
    <source>
        <dbReference type="ARBA" id="ARBA00022723"/>
    </source>
</evidence>
<evidence type="ECO:0000256" key="7">
    <source>
        <dbReference type="ARBA" id="ARBA00023136"/>
    </source>
</evidence>
<evidence type="ECO:0000256" key="5">
    <source>
        <dbReference type="ARBA" id="ARBA00022833"/>
    </source>
</evidence>
<evidence type="ECO:0000256" key="8">
    <source>
        <dbReference type="PROSITE-ProRule" id="PRU00175"/>
    </source>
</evidence>
<dbReference type="Ensembl" id="ENSCSRT00000026408.1">
    <property type="protein sequence ID" value="ENSCSRP00000025337.1"/>
    <property type="gene ID" value="ENSCSRG00000018933.1"/>
</dbReference>
<keyword evidence="3" id="KW-0479">Metal-binding</keyword>
<dbReference type="PANTHER" id="PTHR46539">
    <property type="entry name" value="E3 UBIQUITIN-PROTEIN LIGASE ATL42"/>
    <property type="match status" value="1"/>
</dbReference>
<proteinExistence type="predicted"/>
<evidence type="ECO:0000256" key="1">
    <source>
        <dbReference type="ARBA" id="ARBA00004167"/>
    </source>
</evidence>
<reference evidence="11" key="2">
    <citation type="submission" date="2025-09" db="UniProtKB">
        <authorList>
            <consortium name="Ensembl"/>
        </authorList>
    </citation>
    <scope>IDENTIFICATION</scope>
</reference>
<evidence type="ECO:0000313" key="11">
    <source>
        <dbReference type="Ensembl" id="ENSCSRP00000025337.1"/>
    </source>
</evidence>
<dbReference type="Pfam" id="PF13639">
    <property type="entry name" value="zf-RING_2"/>
    <property type="match status" value="1"/>
</dbReference>
<evidence type="ECO:0000256" key="6">
    <source>
        <dbReference type="ARBA" id="ARBA00022989"/>
    </source>
</evidence>
<dbReference type="InterPro" id="IPR046450">
    <property type="entry name" value="PA_dom_sf"/>
</dbReference>
<evidence type="ECO:0000256" key="2">
    <source>
        <dbReference type="ARBA" id="ARBA00022692"/>
    </source>
</evidence>
<evidence type="ECO:0000256" key="9">
    <source>
        <dbReference type="SAM" id="Phobius"/>
    </source>
</evidence>
<dbReference type="GO" id="GO:0016020">
    <property type="term" value="C:membrane"/>
    <property type="evidence" value="ECO:0007669"/>
    <property type="project" value="UniProtKB-SubCell"/>
</dbReference>
<dbReference type="Pfam" id="PF02225">
    <property type="entry name" value="PA"/>
    <property type="match status" value="1"/>
</dbReference>
<dbReference type="Gene3D" id="3.50.30.30">
    <property type="match status" value="1"/>
</dbReference>
<dbReference type="CDD" id="cd02122">
    <property type="entry name" value="PA_GRAIL_like"/>
    <property type="match status" value="1"/>
</dbReference>
<keyword evidence="2 9" id="KW-0812">Transmembrane</keyword>
<dbReference type="AlphaFoldDB" id="A0A8C3T9A7"/>
<comment type="subcellular location">
    <subcellularLocation>
        <location evidence="1">Membrane</location>
        <topology evidence="1">Single-pass membrane protein</topology>
    </subcellularLocation>
</comment>
<dbReference type="GO" id="GO:0008270">
    <property type="term" value="F:zinc ion binding"/>
    <property type="evidence" value="ECO:0007669"/>
    <property type="project" value="UniProtKB-KW"/>
</dbReference>
<dbReference type="InterPro" id="IPR013083">
    <property type="entry name" value="Znf_RING/FYVE/PHD"/>
</dbReference>
<name>A0A8C3T9A7_CHESE</name>
<evidence type="ECO:0000313" key="12">
    <source>
        <dbReference type="Proteomes" id="UP000694403"/>
    </source>
</evidence>
<feature type="domain" description="RING-type" evidence="10">
    <location>
        <begin position="282"/>
        <end position="323"/>
    </location>
</feature>
<keyword evidence="5" id="KW-0862">Zinc</keyword>
<keyword evidence="6 9" id="KW-1133">Transmembrane helix</keyword>
<dbReference type="Proteomes" id="UP000694403">
    <property type="component" value="Unplaced"/>
</dbReference>
<dbReference type="PANTHER" id="PTHR46539:SF27">
    <property type="entry name" value="RING FINGER PROTEIN 128"/>
    <property type="match status" value="1"/>
</dbReference>
<evidence type="ECO:0000259" key="10">
    <source>
        <dbReference type="PROSITE" id="PS50089"/>
    </source>
</evidence>
<sequence length="430" mass="48264">MRSITRSWAVGVVYCETCSSKILKGKSTRLKPALNISCWDKSSWLLCLGVFLVPSLHVSRANAFWVAHLNISFQMGKTTVWELADNGVFGKNSPLKKVSGVVVPPEGKNQVACNPLTNFSRPVNSETWIALIMRGHCTFTKKINVAAERGAVGVIIYNHPGTGNGVFPMIYLGSEDIVAIMIGNLKGMDILHLIQNGIQVIMAIEVGKHYGSWMNHYWGSLLICTLVTVAYFTFYCAGRLRIARTQIMRCQQLTDVKKAIGQLELRILKEGDKECDTAAENCVVCLEVYKPKDVVRILRCSHIFHRKCLDPWLLKHRTWPVCKCDILKARETELPVKNEAESLQAVVPNEAPNTTLLNEEDNHNEYMLVQDMDNQTISLALHVAALGRVIVSAGNLPRFKEHFFPFSLPRSSPQLFFFKASGERERKTDC</sequence>
<dbReference type="InterPro" id="IPR001841">
    <property type="entry name" value="Znf_RING"/>
</dbReference>
<dbReference type="FunFam" id="3.30.40.10:FF:000009">
    <property type="entry name" value="E3 ubiquitin-protein ligase RNF130"/>
    <property type="match status" value="1"/>
</dbReference>